<dbReference type="AlphaFoldDB" id="A0AAD5TGQ4"/>
<dbReference type="GO" id="GO:0006412">
    <property type="term" value="P:translation"/>
    <property type="evidence" value="ECO:0007669"/>
    <property type="project" value="InterPro"/>
</dbReference>
<protein>
    <submittedName>
        <fullName evidence="4">60S ribosomal protein L37</fullName>
    </submittedName>
</protein>
<reference evidence="4" key="1">
    <citation type="submission" date="2020-05" db="EMBL/GenBank/DDBJ databases">
        <title>Phylogenomic resolution of chytrid fungi.</title>
        <authorList>
            <person name="Stajich J.E."/>
            <person name="Amses K."/>
            <person name="Simmons R."/>
            <person name="Seto K."/>
            <person name="Myers J."/>
            <person name="Bonds A."/>
            <person name="Quandt C.A."/>
            <person name="Barry K."/>
            <person name="Liu P."/>
            <person name="Grigoriev I."/>
            <person name="Longcore J.E."/>
            <person name="James T.Y."/>
        </authorList>
    </citation>
    <scope>NUCLEOTIDE SEQUENCE</scope>
    <source>
        <strain evidence="4">JEL0379</strain>
    </source>
</reference>
<gene>
    <name evidence="4" type="primary">RPL37</name>
    <name evidence="4" type="ORF">HDU87_005475</name>
</gene>
<name>A0AAD5TGQ4_9FUNG</name>
<accession>A0AAD5TGQ4</accession>
<dbReference type="GO" id="GO:0003735">
    <property type="term" value="F:structural constituent of ribosome"/>
    <property type="evidence" value="ECO:0007669"/>
    <property type="project" value="InterPro"/>
</dbReference>
<proteinExistence type="predicted"/>
<feature type="region of interest" description="Disordered" evidence="3">
    <location>
        <begin position="1"/>
        <end position="22"/>
    </location>
</feature>
<evidence type="ECO:0000313" key="4">
    <source>
        <dbReference type="EMBL" id="KAJ3176100.1"/>
    </source>
</evidence>
<evidence type="ECO:0000256" key="1">
    <source>
        <dbReference type="ARBA" id="ARBA00022980"/>
    </source>
</evidence>
<organism evidence="4 5">
    <name type="scientific">Geranomyces variabilis</name>
    <dbReference type="NCBI Taxonomy" id="109894"/>
    <lineage>
        <taxon>Eukaryota</taxon>
        <taxon>Fungi</taxon>
        <taxon>Fungi incertae sedis</taxon>
        <taxon>Chytridiomycota</taxon>
        <taxon>Chytridiomycota incertae sedis</taxon>
        <taxon>Chytridiomycetes</taxon>
        <taxon>Spizellomycetales</taxon>
        <taxon>Powellomycetaceae</taxon>
        <taxon>Geranomyces</taxon>
    </lineage>
</organism>
<dbReference type="PANTHER" id="PTHR10768:SF0">
    <property type="entry name" value="RIBOSOMAL PROTEIN L37"/>
    <property type="match status" value="1"/>
</dbReference>
<dbReference type="PANTHER" id="PTHR10768">
    <property type="entry name" value="60S RIBOSOMAL PROTEIN L37"/>
    <property type="match status" value="1"/>
</dbReference>
<dbReference type="Gene3D" id="2.20.25.30">
    <property type="match status" value="1"/>
</dbReference>
<keyword evidence="5" id="KW-1185">Reference proteome</keyword>
<dbReference type="GO" id="GO:0022625">
    <property type="term" value="C:cytosolic large ribosomal subunit"/>
    <property type="evidence" value="ECO:0007669"/>
    <property type="project" value="TreeGrafter"/>
</dbReference>
<comment type="caution">
    <text evidence="4">The sequence shown here is derived from an EMBL/GenBank/DDBJ whole genome shotgun (WGS) entry which is preliminary data.</text>
</comment>
<dbReference type="Proteomes" id="UP001212152">
    <property type="component" value="Unassembled WGS sequence"/>
</dbReference>
<dbReference type="InterPro" id="IPR011331">
    <property type="entry name" value="Ribosomal_eL37/eL43"/>
</dbReference>
<sequence length="51" mass="5802">MLPEVEWSEKGKRRKTTGTGRMQHLKNVARRFKNGFREGSTAKPKTAVKTA</sequence>
<evidence type="ECO:0000313" key="5">
    <source>
        <dbReference type="Proteomes" id="UP001212152"/>
    </source>
</evidence>
<keyword evidence="1 4" id="KW-0689">Ribosomal protein</keyword>
<dbReference type="GO" id="GO:0003723">
    <property type="term" value="F:RNA binding"/>
    <property type="evidence" value="ECO:0007669"/>
    <property type="project" value="TreeGrafter"/>
</dbReference>
<dbReference type="EMBL" id="JADGJQ010000044">
    <property type="protein sequence ID" value="KAJ3176100.1"/>
    <property type="molecule type" value="Genomic_DNA"/>
</dbReference>
<evidence type="ECO:0000256" key="2">
    <source>
        <dbReference type="ARBA" id="ARBA00023274"/>
    </source>
</evidence>
<evidence type="ECO:0000256" key="3">
    <source>
        <dbReference type="SAM" id="MobiDB-lite"/>
    </source>
</evidence>
<keyword evidence="2" id="KW-0687">Ribonucleoprotein</keyword>